<keyword evidence="6" id="KW-0547">Nucleotide-binding</keyword>
<keyword evidence="9" id="KW-0902">Two-component regulatory system</keyword>
<keyword evidence="4" id="KW-0597">Phosphoprotein</keyword>
<comment type="caution">
    <text evidence="13">The sequence shown here is derived from an EMBL/GenBank/DDBJ whole genome shotgun (WGS) entry which is preliminary data.</text>
</comment>
<dbReference type="Proteomes" id="UP000031364">
    <property type="component" value="Unassembled WGS sequence"/>
</dbReference>
<evidence type="ECO:0000256" key="7">
    <source>
        <dbReference type="ARBA" id="ARBA00022777"/>
    </source>
</evidence>
<keyword evidence="8" id="KW-0067">ATP-binding</keyword>
<dbReference type="PANTHER" id="PTHR42878">
    <property type="entry name" value="TWO-COMPONENT HISTIDINE KINASE"/>
    <property type="match status" value="1"/>
</dbReference>
<comment type="subcellular location">
    <subcellularLocation>
        <location evidence="2">Cell membrane</location>
    </subcellularLocation>
</comment>
<evidence type="ECO:0000256" key="9">
    <source>
        <dbReference type="ARBA" id="ARBA00023012"/>
    </source>
</evidence>
<evidence type="ECO:0000256" key="11">
    <source>
        <dbReference type="SAM" id="Phobius"/>
    </source>
</evidence>
<dbReference type="RefSeq" id="WP_063048224.1">
    <property type="nucleotide sequence ID" value="NZ_BDCI01000043.1"/>
</dbReference>
<feature type="transmembrane region" description="Helical" evidence="11">
    <location>
        <begin position="30"/>
        <end position="54"/>
    </location>
</feature>
<dbReference type="InterPro" id="IPR003594">
    <property type="entry name" value="HATPase_dom"/>
</dbReference>
<dbReference type="SMART" id="SM00388">
    <property type="entry name" value="HisKA"/>
    <property type="match status" value="1"/>
</dbReference>
<evidence type="ECO:0000313" key="14">
    <source>
        <dbReference type="Proteomes" id="UP000031364"/>
    </source>
</evidence>
<organism evidence="13 14">
    <name type="scientific">Nocardia vulneris</name>
    <dbReference type="NCBI Taxonomy" id="1141657"/>
    <lineage>
        <taxon>Bacteria</taxon>
        <taxon>Bacillati</taxon>
        <taxon>Actinomycetota</taxon>
        <taxon>Actinomycetes</taxon>
        <taxon>Mycobacteriales</taxon>
        <taxon>Nocardiaceae</taxon>
        <taxon>Nocardia</taxon>
    </lineage>
</organism>
<name>A0ABR4ZE78_9NOCA</name>
<keyword evidence="7" id="KW-0418">Kinase</keyword>
<gene>
    <name evidence="13" type="ORF">FG87_18740</name>
</gene>
<evidence type="ECO:0000256" key="6">
    <source>
        <dbReference type="ARBA" id="ARBA00022741"/>
    </source>
</evidence>
<evidence type="ECO:0000256" key="1">
    <source>
        <dbReference type="ARBA" id="ARBA00000085"/>
    </source>
</evidence>
<dbReference type="SMART" id="SM00387">
    <property type="entry name" value="HATPase_c"/>
    <property type="match status" value="1"/>
</dbReference>
<sequence length="435" mass="46005">MSPGPSRGGIRSAGFTGARPAVARLRRTRWLLTALITGITATCLIILGVVAATIDARSRHNAIDNSLDRVVTGLWRSIDFDLDAQAIDLEQVKRDDLANGETAVLIVRTDENGHWREIYGHLRSWLPASVGAEALADDAVRASGTVFQDDRDSAGRPVRLAATPVSWEDTTTQAVVIAGTNPGLRDRDRALLLWGLVVGGLTLVALSALAAHALSGRSMRQAMVLIEEQERFLGDAAHELRTPLTTLGLVTAPRRRNPHEVERALTDAGALGARMERIVTGLLARARMQAGVTTMERVQLLLDQLTESVVEEFQATIIVQSNPTVVVGDPNLLSLAVRNLLENAITHGAINPGAPIEVHVADGRVSVRDHGAGLHPQLSSNPFERGVTGGRGSGIGLALVAWIAELHGGTATMEPAPGGGTLATIALPPPTLGLG</sequence>
<dbReference type="InterPro" id="IPR003661">
    <property type="entry name" value="HisK_dim/P_dom"/>
</dbReference>
<dbReference type="InterPro" id="IPR036890">
    <property type="entry name" value="HATPase_C_sf"/>
</dbReference>
<dbReference type="InterPro" id="IPR004358">
    <property type="entry name" value="Sig_transdc_His_kin-like_C"/>
</dbReference>
<proteinExistence type="predicted"/>
<dbReference type="SUPFAM" id="SSF55874">
    <property type="entry name" value="ATPase domain of HSP90 chaperone/DNA topoisomerase II/histidine kinase"/>
    <property type="match status" value="1"/>
</dbReference>
<dbReference type="CDD" id="cd00082">
    <property type="entry name" value="HisKA"/>
    <property type="match status" value="1"/>
</dbReference>
<evidence type="ECO:0000256" key="2">
    <source>
        <dbReference type="ARBA" id="ARBA00004236"/>
    </source>
</evidence>
<keyword evidence="11" id="KW-0472">Membrane</keyword>
<evidence type="ECO:0000313" key="13">
    <source>
        <dbReference type="EMBL" id="KIA63578.1"/>
    </source>
</evidence>
<evidence type="ECO:0000256" key="8">
    <source>
        <dbReference type="ARBA" id="ARBA00022840"/>
    </source>
</evidence>
<evidence type="ECO:0000256" key="5">
    <source>
        <dbReference type="ARBA" id="ARBA00022679"/>
    </source>
</evidence>
<reference evidence="13 14" key="1">
    <citation type="journal article" date="2014" name="Int. J. Syst. Evol. Microbiol.">
        <title>Nocardia vulneris sp. nov., isolated from wounds of human patients in North America.</title>
        <authorList>
            <person name="Lasker B.A."/>
            <person name="Bell M."/>
            <person name="Klenk H.P."/>
            <person name="Sproer C."/>
            <person name="Schumann C."/>
            <person name="Schumann P."/>
            <person name="Brown J.M."/>
        </authorList>
    </citation>
    <scope>NUCLEOTIDE SEQUENCE [LARGE SCALE GENOMIC DNA]</scope>
    <source>
        <strain evidence="13 14">W9851</strain>
    </source>
</reference>
<evidence type="ECO:0000256" key="10">
    <source>
        <dbReference type="ARBA" id="ARBA00039401"/>
    </source>
</evidence>
<dbReference type="Pfam" id="PF02518">
    <property type="entry name" value="HATPase_c"/>
    <property type="match status" value="1"/>
</dbReference>
<protein>
    <recommendedName>
        <fullName evidence="10">Sensor-like histidine kinase SenX3</fullName>
        <ecNumber evidence="3">2.7.13.3</ecNumber>
    </recommendedName>
</protein>
<dbReference type="PROSITE" id="PS50109">
    <property type="entry name" value="HIS_KIN"/>
    <property type="match status" value="1"/>
</dbReference>
<dbReference type="Gene3D" id="1.10.287.130">
    <property type="match status" value="1"/>
</dbReference>
<dbReference type="InterPro" id="IPR005467">
    <property type="entry name" value="His_kinase_dom"/>
</dbReference>
<keyword evidence="14" id="KW-1185">Reference proteome</keyword>
<evidence type="ECO:0000259" key="12">
    <source>
        <dbReference type="PROSITE" id="PS50109"/>
    </source>
</evidence>
<accession>A0ABR4ZE78</accession>
<evidence type="ECO:0000256" key="4">
    <source>
        <dbReference type="ARBA" id="ARBA00022553"/>
    </source>
</evidence>
<dbReference type="PANTHER" id="PTHR42878:SF7">
    <property type="entry name" value="SENSOR HISTIDINE KINASE GLRK"/>
    <property type="match status" value="1"/>
</dbReference>
<dbReference type="PRINTS" id="PR00344">
    <property type="entry name" value="BCTRLSENSOR"/>
</dbReference>
<keyword evidence="11" id="KW-0812">Transmembrane</keyword>
<dbReference type="EMBL" id="JNFP01000020">
    <property type="protein sequence ID" value="KIA63578.1"/>
    <property type="molecule type" value="Genomic_DNA"/>
</dbReference>
<comment type="catalytic activity">
    <reaction evidence="1">
        <text>ATP + protein L-histidine = ADP + protein N-phospho-L-histidine.</text>
        <dbReference type="EC" id="2.7.13.3"/>
    </reaction>
</comment>
<feature type="transmembrane region" description="Helical" evidence="11">
    <location>
        <begin position="191"/>
        <end position="214"/>
    </location>
</feature>
<keyword evidence="5" id="KW-0808">Transferase</keyword>
<dbReference type="SUPFAM" id="SSF47384">
    <property type="entry name" value="Homodimeric domain of signal transducing histidine kinase"/>
    <property type="match status" value="1"/>
</dbReference>
<dbReference type="InterPro" id="IPR050351">
    <property type="entry name" value="BphY/WalK/GraS-like"/>
</dbReference>
<dbReference type="Gene3D" id="3.30.565.10">
    <property type="entry name" value="Histidine kinase-like ATPase, C-terminal domain"/>
    <property type="match status" value="1"/>
</dbReference>
<dbReference type="EC" id="2.7.13.3" evidence="3"/>
<evidence type="ECO:0000256" key="3">
    <source>
        <dbReference type="ARBA" id="ARBA00012438"/>
    </source>
</evidence>
<dbReference type="Pfam" id="PF00512">
    <property type="entry name" value="HisKA"/>
    <property type="match status" value="1"/>
</dbReference>
<keyword evidence="11" id="KW-1133">Transmembrane helix</keyword>
<dbReference type="InterPro" id="IPR036097">
    <property type="entry name" value="HisK_dim/P_sf"/>
</dbReference>
<feature type="domain" description="Histidine kinase" evidence="12">
    <location>
        <begin position="235"/>
        <end position="431"/>
    </location>
</feature>